<comment type="caution">
    <text evidence="3">The sequence shown here is derived from an EMBL/GenBank/DDBJ whole genome shotgun (WGS) entry which is preliminary data.</text>
</comment>
<dbReference type="InterPro" id="IPR050154">
    <property type="entry name" value="UbiB_kinase"/>
</dbReference>
<keyword evidence="2" id="KW-0472">Membrane</keyword>
<name>A0ABV3V3X6_9MICC</name>
<keyword evidence="2" id="KW-1133">Transmembrane helix</keyword>
<evidence type="ECO:0000313" key="3">
    <source>
        <dbReference type="EMBL" id="MEX3595444.1"/>
    </source>
</evidence>
<proteinExistence type="inferred from homology"/>
<gene>
    <name evidence="3" type="ORF">VVR66_12035</name>
</gene>
<protein>
    <submittedName>
        <fullName evidence="3">Uncharacterized protein</fullName>
    </submittedName>
</protein>
<dbReference type="PANTHER" id="PTHR10566:SF113">
    <property type="entry name" value="PROTEIN ACTIVITY OF BC1 COMPLEX KINASE 7, CHLOROPLASTIC"/>
    <property type="match status" value="1"/>
</dbReference>
<feature type="transmembrane region" description="Helical" evidence="2">
    <location>
        <begin position="90"/>
        <end position="114"/>
    </location>
</feature>
<feature type="transmembrane region" description="Helical" evidence="2">
    <location>
        <begin position="21"/>
        <end position="43"/>
    </location>
</feature>
<keyword evidence="2" id="KW-0812">Transmembrane</keyword>
<dbReference type="EMBL" id="JAYWLU010000013">
    <property type="protein sequence ID" value="MEX3595444.1"/>
    <property type="molecule type" value="Genomic_DNA"/>
</dbReference>
<organism evidence="3 4">
    <name type="scientific">Kocuria carniphila</name>
    <dbReference type="NCBI Taxonomy" id="262208"/>
    <lineage>
        <taxon>Bacteria</taxon>
        <taxon>Bacillati</taxon>
        <taxon>Actinomycetota</taxon>
        <taxon>Actinomycetes</taxon>
        <taxon>Micrococcales</taxon>
        <taxon>Micrococcaceae</taxon>
        <taxon>Kocuria</taxon>
    </lineage>
</organism>
<keyword evidence="4" id="KW-1185">Reference proteome</keyword>
<comment type="similarity">
    <text evidence="1">Belongs to the protein kinase superfamily. ADCK protein kinase family.</text>
</comment>
<reference evidence="3 4" key="1">
    <citation type="journal article" date="2024" name="Fungal Genet. Biol.">
        <title>The porcine skin microbiome exhibits broad fungal antagonism.</title>
        <authorList>
            <person name="De La Cruz K.F."/>
            <person name="Townsend E.C."/>
            <person name="Alex Cheong J.Z."/>
            <person name="Salamzade R."/>
            <person name="Liu A."/>
            <person name="Sandstrom S."/>
            <person name="Davila E."/>
            <person name="Huang L."/>
            <person name="Xu K.H."/>
            <person name="Wu S.Y."/>
            <person name="Meudt J.J."/>
            <person name="Shanmuganayagam D."/>
            <person name="Gibson A.L.F."/>
            <person name="Kalan L.R."/>
        </authorList>
    </citation>
    <scope>NUCLEOTIDE SEQUENCE [LARGE SCALE GENOMIC DNA]</scope>
    <source>
        <strain evidence="3 4">LK2625</strain>
    </source>
</reference>
<sequence length="235" mass="25504">MATRRGRCQFYRGIGTRGLSLMAAVIVLLATIFNTVVITVIARRLLGVAVGWPRTLFLSAIATLAAFSPLGQILEWIGIQTVENGVTHPLAATMVALLYGAWVLVFLISILAVAEAVFPTGSVAGPVELIRGLPGWLRRVRRYLSILSIAARHGLIRFLSRSAPAVAGGSRTRRDTATSLREALTEGGVTFIKLGQSLASRPDLLPRRYIEELSRLHSQVPQNHGRRFTALSARS</sequence>
<evidence type="ECO:0000256" key="1">
    <source>
        <dbReference type="ARBA" id="ARBA00009670"/>
    </source>
</evidence>
<dbReference type="RefSeq" id="WP_129701013.1">
    <property type="nucleotide sequence ID" value="NZ_CAUREL010000027.1"/>
</dbReference>
<accession>A0ABV3V3X6</accession>
<evidence type="ECO:0000313" key="4">
    <source>
        <dbReference type="Proteomes" id="UP001558481"/>
    </source>
</evidence>
<dbReference type="PANTHER" id="PTHR10566">
    <property type="entry name" value="CHAPERONE-ACTIVITY OF BC1 COMPLEX CABC1 -RELATED"/>
    <property type="match status" value="1"/>
</dbReference>
<dbReference type="Proteomes" id="UP001558481">
    <property type="component" value="Unassembled WGS sequence"/>
</dbReference>
<feature type="transmembrane region" description="Helical" evidence="2">
    <location>
        <begin position="55"/>
        <end position="78"/>
    </location>
</feature>
<evidence type="ECO:0000256" key="2">
    <source>
        <dbReference type="SAM" id="Phobius"/>
    </source>
</evidence>